<feature type="compositionally biased region" description="Acidic residues" evidence="13">
    <location>
        <begin position="28"/>
        <end position="37"/>
    </location>
</feature>
<evidence type="ECO:0000256" key="3">
    <source>
        <dbReference type="ARBA" id="ARBA00006793"/>
    </source>
</evidence>
<feature type="domain" description="RecF/RecN/SMC N-terminal" evidence="14">
    <location>
        <begin position="54"/>
        <end position="1078"/>
    </location>
</feature>
<evidence type="ECO:0000256" key="5">
    <source>
        <dbReference type="ARBA" id="ARBA00022741"/>
    </source>
</evidence>
<dbReference type="PANTHER" id="PTHR19306:SF6">
    <property type="entry name" value="STRUCTURAL MAINTENANCE OF CHROMOSOMES PROTEIN 6"/>
    <property type="match status" value="1"/>
</dbReference>
<feature type="compositionally biased region" description="Basic and acidic residues" evidence="13">
    <location>
        <begin position="860"/>
        <end position="875"/>
    </location>
</feature>
<feature type="coiled-coil region" evidence="12">
    <location>
        <begin position="755"/>
        <end position="852"/>
    </location>
</feature>
<protein>
    <recommendedName>
        <fullName evidence="14">RecF/RecN/SMC N-terminal domain-containing protein</fullName>
    </recommendedName>
</protein>
<keyword evidence="9" id="KW-0233">DNA recombination</keyword>
<feature type="coiled-coil region" evidence="12">
    <location>
        <begin position="245"/>
        <end position="318"/>
    </location>
</feature>
<keyword evidence="7" id="KW-0067">ATP-binding</keyword>
<dbReference type="GO" id="GO:0005524">
    <property type="term" value="F:ATP binding"/>
    <property type="evidence" value="ECO:0007669"/>
    <property type="project" value="UniProtKB-KW"/>
</dbReference>
<comment type="subcellular location">
    <subcellularLocation>
        <location evidence="2">Chromosome</location>
    </subcellularLocation>
    <subcellularLocation>
        <location evidence="1">Nucleus</location>
    </subcellularLocation>
</comment>
<sequence>MAGSDASGARSDADGALPPRKRRHVERQDDEDFEDLDTTANVDDCRGQIPGQIISISMQNFMCHENLTVNFDVENANCFFVGGANGSGKSALLSALNIGLGGGARDNDRGSSVKDYIKEGTNTAKTQIIMTNIGSGNIPELGPKILFERTISRTGSSTLVVKSLEGQKMIEHTRKMKDIKKILERLGIQLDNPVFWMTQDRCRQFLNDIKPEKLFQIFFTGTQLEETEMRYAKIDATLEDVYADVNKTRGRLALAQGEKEEYQNALAKHEELQVKKEELEGLSWYLIWAPAKTAYDELKTAENLLRVSELELQEIGRNIIEAGERQNADVEDVATDDSVIEQLTKEVTTLSDQKNERLADMKKTQRSLAEITRKRKQIRDEIAVKDANIARANVNLRELQGGNLHKKLMARQNAIQRHTDDRDQAQAAIDESKEQVADIDKNYPKKKDEAKRANAELFEANAAYQNDQRKLNELKKNLDNFERAKNDEIQRFGADARAIVRLIASNRNRFQKMPIGPVGCHLKVVDDRWAYTIEQVVGKLMGTFVVDNQADSRVLKELLNNNRIAAPPITVTAFVARHHVKQVGADLLTVERMLEVDNDIAYNFVVDKARIESILLLETDDEARRLMDGNCPEGISRAQTISGAQAKGRSGNRGFYRFFPDLNDRKLVRFLKASTQQDVNAIREEIADLENKRASHQKKIADLSYQQKLAEKEVTELSHKRQTLLRAIQARQNDFDRADTELGRLESEPPVIDETASLKESLQENQEMKEGLEAQIEELDAAIESLEIEVEEMEGQLKDIDLRCEELKGRLEPHLEAQSKQEEKNQKYMNEIQRLEKNKEAVQKIIEEYERKRIDEARKHDKTVEEAMERTKDIPVPDGQSLPPVYSNLPSEGRVSKLYKKLKSEIDLEEASLPSVDDIVRKLDEKDTEVETINKEQNTLFIQCDKLKESLELRETYYPIKRHLITVNLRDKFRRYMLYRQMDADVRVDFEKGTIDLLVRPRGDNQRIKDPKSLSGGERSYLTAAFIMSLWRIVDSPFRCMDEFDVFMDSANRKLIMDLVILFATEECRHSQFILFTPQGITELKKNSRLKIITMPKLNSLQAKTADDDDADVSVVKDV</sequence>
<dbReference type="GO" id="GO:0000724">
    <property type="term" value="P:double-strand break repair via homologous recombination"/>
    <property type="evidence" value="ECO:0007669"/>
    <property type="project" value="TreeGrafter"/>
</dbReference>
<dbReference type="GO" id="GO:0003684">
    <property type="term" value="F:damaged DNA binding"/>
    <property type="evidence" value="ECO:0007669"/>
    <property type="project" value="TreeGrafter"/>
</dbReference>
<dbReference type="InterPro" id="IPR003395">
    <property type="entry name" value="RecF/RecN/SMC_N"/>
</dbReference>
<dbReference type="SUPFAM" id="SSF52540">
    <property type="entry name" value="P-loop containing nucleoside triphosphate hydrolases"/>
    <property type="match status" value="2"/>
</dbReference>
<keyword evidence="16" id="KW-1185">Reference proteome</keyword>
<feature type="region of interest" description="Disordered" evidence="13">
    <location>
        <begin position="1"/>
        <end position="39"/>
    </location>
</feature>
<dbReference type="PANTHER" id="PTHR19306">
    <property type="entry name" value="STRUCTURAL MAINTENANCE OF CHROMOSOMES 5,6 SMC5, SMC6"/>
    <property type="match status" value="1"/>
</dbReference>
<proteinExistence type="inferred from homology"/>
<keyword evidence="8 12" id="KW-0175">Coiled coil</keyword>
<dbReference type="GO" id="GO:0030915">
    <property type="term" value="C:Smc5-Smc6 complex"/>
    <property type="evidence" value="ECO:0007669"/>
    <property type="project" value="TreeGrafter"/>
</dbReference>
<dbReference type="EMBL" id="CATQJA010002653">
    <property type="protein sequence ID" value="CAJ0578254.1"/>
    <property type="molecule type" value="Genomic_DNA"/>
</dbReference>
<feature type="coiled-coil region" evidence="12">
    <location>
        <begin position="415"/>
        <end position="491"/>
    </location>
</feature>
<dbReference type="Gene3D" id="3.40.50.300">
    <property type="entry name" value="P-loop containing nucleotide triphosphate hydrolases"/>
    <property type="match status" value="2"/>
</dbReference>
<evidence type="ECO:0000256" key="6">
    <source>
        <dbReference type="ARBA" id="ARBA00022763"/>
    </source>
</evidence>
<keyword evidence="4" id="KW-0158">Chromosome</keyword>
<name>A0AA36G3L2_9BILA</name>
<keyword evidence="10" id="KW-0234">DNA repair</keyword>
<keyword evidence="11" id="KW-0539">Nucleus</keyword>
<evidence type="ECO:0000256" key="7">
    <source>
        <dbReference type="ARBA" id="ARBA00022840"/>
    </source>
</evidence>
<accession>A0AA36G3L2</accession>
<evidence type="ECO:0000313" key="15">
    <source>
        <dbReference type="EMBL" id="CAJ0578254.1"/>
    </source>
</evidence>
<dbReference type="Proteomes" id="UP001177023">
    <property type="component" value="Unassembled WGS sequence"/>
</dbReference>
<evidence type="ECO:0000256" key="9">
    <source>
        <dbReference type="ARBA" id="ARBA00023172"/>
    </source>
</evidence>
<evidence type="ECO:0000256" key="8">
    <source>
        <dbReference type="ARBA" id="ARBA00023054"/>
    </source>
</evidence>
<gene>
    <name evidence="15" type="ORF">MSPICULIGERA_LOCUS16513</name>
</gene>
<evidence type="ECO:0000256" key="13">
    <source>
        <dbReference type="SAM" id="MobiDB-lite"/>
    </source>
</evidence>
<dbReference type="GO" id="GO:0005634">
    <property type="term" value="C:nucleus"/>
    <property type="evidence" value="ECO:0007669"/>
    <property type="project" value="UniProtKB-SubCell"/>
</dbReference>
<evidence type="ECO:0000256" key="10">
    <source>
        <dbReference type="ARBA" id="ARBA00023204"/>
    </source>
</evidence>
<feature type="non-terminal residue" evidence="15">
    <location>
        <position position="1"/>
    </location>
</feature>
<evidence type="ECO:0000256" key="4">
    <source>
        <dbReference type="ARBA" id="ARBA00022454"/>
    </source>
</evidence>
<comment type="similarity">
    <text evidence="3">Belongs to the SMC family. SMC6 subfamily.</text>
</comment>
<feature type="compositionally biased region" description="Low complexity" evidence="13">
    <location>
        <begin position="1"/>
        <end position="16"/>
    </location>
</feature>
<dbReference type="GO" id="GO:0035861">
    <property type="term" value="C:site of double-strand break"/>
    <property type="evidence" value="ECO:0007669"/>
    <property type="project" value="TreeGrafter"/>
</dbReference>
<evidence type="ECO:0000259" key="14">
    <source>
        <dbReference type="Pfam" id="PF02463"/>
    </source>
</evidence>
<evidence type="ECO:0000256" key="2">
    <source>
        <dbReference type="ARBA" id="ARBA00004286"/>
    </source>
</evidence>
<evidence type="ECO:0000256" key="11">
    <source>
        <dbReference type="ARBA" id="ARBA00023242"/>
    </source>
</evidence>
<comment type="caution">
    <text evidence="15">The sequence shown here is derived from an EMBL/GenBank/DDBJ whole genome shotgun (WGS) entry which is preliminary data.</text>
</comment>
<feature type="coiled-coil region" evidence="12">
    <location>
        <begin position="672"/>
        <end position="706"/>
    </location>
</feature>
<evidence type="ECO:0000256" key="12">
    <source>
        <dbReference type="SAM" id="Coils"/>
    </source>
</evidence>
<organism evidence="15 16">
    <name type="scientific">Mesorhabditis spiculigera</name>
    <dbReference type="NCBI Taxonomy" id="96644"/>
    <lineage>
        <taxon>Eukaryota</taxon>
        <taxon>Metazoa</taxon>
        <taxon>Ecdysozoa</taxon>
        <taxon>Nematoda</taxon>
        <taxon>Chromadorea</taxon>
        <taxon>Rhabditida</taxon>
        <taxon>Rhabditina</taxon>
        <taxon>Rhabditomorpha</taxon>
        <taxon>Rhabditoidea</taxon>
        <taxon>Rhabditidae</taxon>
        <taxon>Mesorhabditinae</taxon>
        <taxon>Mesorhabditis</taxon>
    </lineage>
</organism>
<keyword evidence="5" id="KW-0547">Nucleotide-binding</keyword>
<evidence type="ECO:0000256" key="1">
    <source>
        <dbReference type="ARBA" id="ARBA00004123"/>
    </source>
</evidence>
<feature type="region of interest" description="Disordered" evidence="13">
    <location>
        <begin position="860"/>
        <end position="887"/>
    </location>
</feature>
<evidence type="ECO:0000313" key="16">
    <source>
        <dbReference type="Proteomes" id="UP001177023"/>
    </source>
</evidence>
<keyword evidence="6" id="KW-0227">DNA damage</keyword>
<reference evidence="15" key="1">
    <citation type="submission" date="2023-06" db="EMBL/GenBank/DDBJ databases">
        <authorList>
            <person name="Delattre M."/>
        </authorList>
    </citation>
    <scope>NUCLEOTIDE SEQUENCE</scope>
    <source>
        <strain evidence="15">AF72</strain>
    </source>
</reference>
<dbReference type="Pfam" id="PF02463">
    <property type="entry name" value="SMC_N"/>
    <property type="match status" value="1"/>
</dbReference>
<dbReference type="Gene3D" id="1.10.287.1490">
    <property type="match status" value="1"/>
</dbReference>
<dbReference type="AlphaFoldDB" id="A0AA36G3L2"/>
<dbReference type="InterPro" id="IPR027417">
    <property type="entry name" value="P-loop_NTPase"/>
</dbReference>
<dbReference type="GO" id="GO:0003697">
    <property type="term" value="F:single-stranded DNA binding"/>
    <property type="evidence" value="ECO:0007669"/>
    <property type="project" value="TreeGrafter"/>
</dbReference>